<comment type="function">
    <text evidence="1">This protein is probably a specific topoisomerase involved in initiating replication. This protein is specifically required and may be rate-limiting for replication of the plasmid in vivo.</text>
</comment>
<evidence type="ECO:0000313" key="6">
    <source>
        <dbReference type="EMBL" id="QQM98447.1"/>
    </source>
</evidence>
<organism evidence="6 7">
    <name type="scientific">Staphylococcus pseudintermedius</name>
    <dbReference type="NCBI Taxonomy" id="283734"/>
    <lineage>
        <taxon>Bacteria</taxon>
        <taxon>Bacillati</taxon>
        <taxon>Bacillota</taxon>
        <taxon>Bacilli</taxon>
        <taxon>Bacillales</taxon>
        <taxon>Staphylococcaceae</taxon>
        <taxon>Staphylococcus</taxon>
        <taxon>Staphylococcus intermedius group</taxon>
    </lineage>
</organism>
<evidence type="ECO:0000259" key="5">
    <source>
        <dbReference type="Pfam" id="PF22477"/>
    </source>
</evidence>
<evidence type="ECO:0000256" key="3">
    <source>
        <dbReference type="ARBA" id="ARBA00019152"/>
    </source>
</evidence>
<evidence type="ECO:0000256" key="4">
    <source>
        <dbReference type="ARBA" id="ARBA00022705"/>
    </source>
</evidence>
<dbReference type="Proteomes" id="UP000595859">
    <property type="component" value="Chromosome"/>
</dbReference>
<dbReference type="Pfam" id="PF22477">
    <property type="entry name" value="RepD-like_N"/>
    <property type="match status" value="1"/>
</dbReference>
<dbReference type="GeneID" id="93823746"/>
<protein>
    <recommendedName>
        <fullName evidence="3">Replication initiation protein</fullName>
    </recommendedName>
</protein>
<gene>
    <name evidence="6" type="ORF">JGZ15_01870</name>
</gene>
<dbReference type="RefSeq" id="WP_014613033.1">
    <property type="nucleotide sequence ID" value="NZ_BAAFHR010000003.1"/>
</dbReference>
<feature type="domain" description="Replication initiation protein N-terminal" evidence="5">
    <location>
        <begin position="47"/>
        <end position="78"/>
    </location>
</feature>
<evidence type="ECO:0000313" key="7">
    <source>
        <dbReference type="Proteomes" id="UP000595859"/>
    </source>
</evidence>
<dbReference type="EMBL" id="CP066884">
    <property type="protein sequence ID" value="QQM98447.1"/>
    <property type="molecule type" value="Genomic_DNA"/>
</dbReference>
<sequence>MSGNIQENHSKQGTSTEVINYATTGYSNSRLGVHSVHPLIQSLSLDALTIVGNLNKNSAEKLSKFMSVEPQIRLWNIFDLNLHLDR</sequence>
<dbReference type="AlphaFoldDB" id="A0A8A7UP74"/>
<name>A0A8A7UP74_STAPS</name>
<evidence type="ECO:0000256" key="2">
    <source>
        <dbReference type="ARBA" id="ARBA00008374"/>
    </source>
</evidence>
<comment type="similarity">
    <text evidence="2">Belongs to the plasmid replication initiation factor family.</text>
</comment>
<accession>A0A8A7UP74</accession>
<keyword evidence="4" id="KW-0235">DNA replication</keyword>
<reference evidence="6 7" key="1">
    <citation type="submission" date="2020-12" db="EMBL/GenBank/DDBJ databases">
        <title>Whole genome sequencing and de novo assembly of Staphylococcus pseudintermedius: a novel pangenome approach to unravel pathogenesis of canine pyoderma.</title>
        <authorList>
            <person name="Ferrer L."/>
            <person name="Perez D."/>
            <person name="Fonticoba R."/>
            <person name="Vines J."/>
            <person name="Fabregas N."/>
            <person name="Madronero S."/>
            <person name="Meroni G."/>
            <person name="Martino P."/>
            <person name="Martinez S."/>
            <person name="Cusco A."/>
            <person name="Migura L."/>
            <person name="Francino O."/>
        </authorList>
    </citation>
    <scope>NUCLEOTIDE SEQUENCE [LARGE SCALE GENOMIC DNA]</scope>
    <source>
        <strain evidence="6 7">HSP080</strain>
    </source>
</reference>
<proteinExistence type="inferred from homology"/>
<evidence type="ECO:0000256" key="1">
    <source>
        <dbReference type="ARBA" id="ARBA00002548"/>
    </source>
</evidence>
<dbReference type="InterPro" id="IPR054456">
    <property type="entry name" value="RepD-like_N"/>
</dbReference>